<evidence type="ECO:0008006" key="3">
    <source>
        <dbReference type="Google" id="ProtNLM"/>
    </source>
</evidence>
<reference evidence="2" key="1">
    <citation type="journal article" date="1999" name="Mol. Gen. Genet.">
        <title>Cell type-specific gene expression in the cell cycle of the dimorphic ciliate Eufolliculina uhligi.</title>
        <authorList>
            <person name="Markmann-Mulisch U."/>
            <person name="Reiss B."/>
            <person name="Mulisch M."/>
        </authorList>
    </citation>
    <scope>NUCLEOTIDE SEQUENCE</scope>
</reference>
<feature type="non-terminal residue" evidence="2">
    <location>
        <position position="1"/>
    </location>
</feature>
<proteinExistence type="evidence at transcript level"/>
<dbReference type="GO" id="GO:0006357">
    <property type="term" value="P:regulation of transcription by RNA polymerase II"/>
    <property type="evidence" value="ECO:0007669"/>
    <property type="project" value="InterPro"/>
</dbReference>
<name>Q9U7P2_9CILI</name>
<dbReference type="GO" id="GO:0035267">
    <property type="term" value="C:NuA4 histone acetyltransferase complex"/>
    <property type="evidence" value="ECO:0007669"/>
    <property type="project" value="InterPro"/>
</dbReference>
<organism evidence="2">
    <name type="scientific">Eufolliculina uhligi</name>
    <dbReference type="NCBI Taxonomy" id="46026"/>
    <lineage>
        <taxon>Eukaryota</taxon>
        <taxon>Sar</taxon>
        <taxon>Alveolata</taxon>
        <taxon>Ciliophora</taxon>
        <taxon>Postciliodesmatophora</taxon>
        <taxon>Heterotrichea</taxon>
        <taxon>Heterotrichida</taxon>
        <taxon>Folliculinidae</taxon>
        <taxon>Eufolliculina</taxon>
    </lineage>
</organism>
<dbReference type="PANTHER" id="PTHR14898">
    <property type="entry name" value="ENHANCER OF POLYCOMB"/>
    <property type="match status" value="1"/>
</dbReference>
<sequence length="462" mass="55066">KLDKGLSKTRHVTRPRTVDHNRKLLVSIEKQVSERDIIVPRVPNIETPVVYYYDKYFMPNIRPYVRPGHYHRYPDISTIDYDTVEEYEATDEDQEYYATLQSKYTHPAFTLNAFERCIEAFERDTEKGQVIPQERAVCLIKENPRFDSWMRPEPIEPLLEEIYQYWRGRRDEDKKPLLRRFWKMEGIEDMHLKLVFQPRNSNRERMRLRNSRKNDSESWEKMKNLHLQFTCLLQITNSVCHREQLKKYSLIGRFRSFQCERADKGIALEDKPSFESSVKAFLDDKLLDESRIFRNSIQIQEPTPIIPIRPKVGSAEPRAPAPQPIKRLHPDRKPLLTFEIAKLCLLVIAEGERQNTWPIAVAKDYSAEARDGIGEGEIRRRKKFRDRARFGRGGRFLQLDRYLDSDYDHTWGRYQDQQGKWHTPGYEDIEQIYEDDDTEDIKRLAITIQQSLKQWVKQKKNA</sequence>
<evidence type="ECO:0000256" key="1">
    <source>
        <dbReference type="SAM" id="MobiDB-lite"/>
    </source>
</evidence>
<protein>
    <recommendedName>
        <fullName evidence="3">Enhancer of polycomb-like protein</fullName>
    </recommendedName>
</protein>
<feature type="region of interest" description="Disordered" evidence="1">
    <location>
        <begin position="307"/>
        <end position="327"/>
    </location>
</feature>
<evidence type="ECO:0000313" key="2">
    <source>
        <dbReference type="EMBL" id="AAF13352.1"/>
    </source>
</evidence>
<dbReference type="AlphaFoldDB" id="Q9U7P2"/>
<dbReference type="EMBL" id="AF121338">
    <property type="protein sequence ID" value="AAF13352.1"/>
    <property type="molecule type" value="mRNA"/>
</dbReference>
<dbReference type="InterPro" id="IPR024943">
    <property type="entry name" value="Enhancer_polycomb"/>
</dbReference>
<accession>Q9U7P2</accession>